<comment type="caution">
    <text evidence="1">The sequence shown here is derived from an EMBL/GenBank/DDBJ whole genome shotgun (WGS) entry which is preliminary data.</text>
</comment>
<reference evidence="1" key="1">
    <citation type="journal article" date="2023" name="G3 (Bethesda)">
        <title>A reference genome for the long-term kleptoplast-retaining sea slug Elysia crispata morphotype clarki.</title>
        <authorList>
            <person name="Eastman K.E."/>
            <person name="Pendleton A.L."/>
            <person name="Shaikh M.A."/>
            <person name="Suttiyut T."/>
            <person name="Ogas R."/>
            <person name="Tomko P."/>
            <person name="Gavelis G."/>
            <person name="Widhalm J.R."/>
            <person name="Wisecaver J.H."/>
        </authorList>
    </citation>
    <scope>NUCLEOTIDE SEQUENCE</scope>
    <source>
        <strain evidence="1">ECLA1</strain>
    </source>
</reference>
<organism evidence="1 2">
    <name type="scientific">Elysia crispata</name>
    <name type="common">lettuce slug</name>
    <dbReference type="NCBI Taxonomy" id="231223"/>
    <lineage>
        <taxon>Eukaryota</taxon>
        <taxon>Metazoa</taxon>
        <taxon>Spiralia</taxon>
        <taxon>Lophotrochozoa</taxon>
        <taxon>Mollusca</taxon>
        <taxon>Gastropoda</taxon>
        <taxon>Heterobranchia</taxon>
        <taxon>Euthyneura</taxon>
        <taxon>Panpulmonata</taxon>
        <taxon>Sacoglossa</taxon>
        <taxon>Placobranchoidea</taxon>
        <taxon>Plakobranchidae</taxon>
        <taxon>Elysia</taxon>
    </lineage>
</organism>
<proteinExistence type="predicted"/>
<protein>
    <submittedName>
        <fullName evidence="1">Uncharacterized protein</fullName>
    </submittedName>
</protein>
<dbReference type="AlphaFoldDB" id="A0AAE0XZZ8"/>
<dbReference type="Proteomes" id="UP001283361">
    <property type="component" value="Unassembled WGS sequence"/>
</dbReference>
<keyword evidence="2" id="KW-1185">Reference proteome</keyword>
<evidence type="ECO:0000313" key="2">
    <source>
        <dbReference type="Proteomes" id="UP001283361"/>
    </source>
</evidence>
<sequence>MAAMIPRWLLGTSYPCKNTLLLHKDVLRELHACSRRSREKNMLLDQPRTGPSDLPWGQNRSRMGANECWSVDEARPRERAVSEYLDACEGSRERVIRPLWRLPGLSSVKELVGKTNHKKIIPLELAASRRDSLKIAKPFGRRDNGGAHCKLARVWCSGRQHTY</sequence>
<evidence type="ECO:0000313" key="1">
    <source>
        <dbReference type="EMBL" id="KAK3727446.1"/>
    </source>
</evidence>
<name>A0AAE0XZZ8_9GAST</name>
<gene>
    <name evidence="1" type="ORF">RRG08_058863</name>
</gene>
<dbReference type="EMBL" id="JAWDGP010007240">
    <property type="protein sequence ID" value="KAK3727446.1"/>
    <property type="molecule type" value="Genomic_DNA"/>
</dbReference>
<accession>A0AAE0XZZ8</accession>